<organism evidence="1 2">
    <name type="scientific">Molorchus minor</name>
    <dbReference type="NCBI Taxonomy" id="1323400"/>
    <lineage>
        <taxon>Eukaryota</taxon>
        <taxon>Metazoa</taxon>
        <taxon>Ecdysozoa</taxon>
        <taxon>Arthropoda</taxon>
        <taxon>Hexapoda</taxon>
        <taxon>Insecta</taxon>
        <taxon>Pterygota</taxon>
        <taxon>Neoptera</taxon>
        <taxon>Endopterygota</taxon>
        <taxon>Coleoptera</taxon>
        <taxon>Polyphaga</taxon>
        <taxon>Cucujiformia</taxon>
        <taxon>Chrysomeloidea</taxon>
        <taxon>Cerambycidae</taxon>
        <taxon>Lamiinae</taxon>
        <taxon>Monochamini</taxon>
        <taxon>Molorchus</taxon>
    </lineage>
</organism>
<keyword evidence="2" id="KW-1185">Reference proteome</keyword>
<proteinExistence type="predicted"/>
<feature type="non-terminal residue" evidence="1">
    <location>
        <position position="1"/>
    </location>
</feature>
<comment type="caution">
    <text evidence="1">The sequence shown here is derived from an EMBL/GenBank/DDBJ whole genome shotgun (WGS) entry which is preliminary data.</text>
</comment>
<gene>
    <name evidence="1" type="ORF">NQ317_006553</name>
</gene>
<evidence type="ECO:0000313" key="2">
    <source>
        <dbReference type="Proteomes" id="UP001162164"/>
    </source>
</evidence>
<protein>
    <submittedName>
        <fullName evidence="1">Uncharacterized protein</fullName>
    </submittedName>
</protein>
<evidence type="ECO:0000313" key="1">
    <source>
        <dbReference type="EMBL" id="KAJ8970428.1"/>
    </source>
</evidence>
<reference evidence="1" key="1">
    <citation type="journal article" date="2023" name="Insect Mol. Biol.">
        <title>Genome sequencing provides insights into the evolution of gene families encoding plant cell wall-degrading enzymes in longhorned beetles.</title>
        <authorList>
            <person name="Shin N.R."/>
            <person name="Okamura Y."/>
            <person name="Kirsch R."/>
            <person name="Pauchet Y."/>
        </authorList>
    </citation>
    <scope>NUCLEOTIDE SEQUENCE</scope>
    <source>
        <strain evidence="1">MMC_N1</strain>
    </source>
</reference>
<dbReference type="Proteomes" id="UP001162164">
    <property type="component" value="Unassembled WGS sequence"/>
</dbReference>
<name>A0ABQ9J0P7_9CUCU</name>
<sequence length="189" mass="21146">HPLTTNSVAITAGATQSGDEFGDDWDYKSERNTQIPVLSDIVRNHTLPPTANGTARLLWELDQEKTTHLPHFVDKALKLLNLKQVAFEIENSVMSKVSCTACRAGPEEICSFVIGDACGDWLSQKYQRASDDKNFAVVFFKDDDLWSEVTTAWLTEINVGGHTTQEANSYMLNMWNLFSIMVKICGKLN</sequence>
<accession>A0ABQ9J0P7</accession>
<dbReference type="EMBL" id="JAPWTJ010001623">
    <property type="protein sequence ID" value="KAJ8970428.1"/>
    <property type="molecule type" value="Genomic_DNA"/>
</dbReference>